<evidence type="ECO:0000256" key="4">
    <source>
        <dbReference type="ARBA" id="ARBA00022692"/>
    </source>
</evidence>
<dbReference type="STRING" id="5217.A0A4Q1BE31"/>
<comment type="pathway">
    <text evidence="2 8">Protein modification; protein glycosylation.</text>
</comment>
<keyword evidence="5 8" id="KW-0256">Endoplasmic reticulum</keyword>
<dbReference type="PIRSF" id="PIRSF005588">
    <property type="entry name" value="DAD"/>
    <property type="match status" value="1"/>
</dbReference>
<feature type="transmembrane region" description="Helical" evidence="8">
    <location>
        <begin position="32"/>
        <end position="53"/>
    </location>
</feature>
<evidence type="ECO:0000256" key="7">
    <source>
        <dbReference type="ARBA" id="ARBA00023136"/>
    </source>
</evidence>
<dbReference type="GO" id="GO:0008250">
    <property type="term" value="C:oligosaccharyltransferase complex"/>
    <property type="evidence" value="ECO:0007669"/>
    <property type="project" value="InterPro"/>
</dbReference>
<keyword evidence="10" id="KW-1185">Reference proteome</keyword>
<evidence type="ECO:0000256" key="8">
    <source>
        <dbReference type="RuleBase" id="RU361136"/>
    </source>
</evidence>
<evidence type="ECO:0000256" key="2">
    <source>
        <dbReference type="ARBA" id="ARBA00004922"/>
    </source>
</evidence>
<evidence type="ECO:0000256" key="6">
    <source>
        <dbReference type="ARBA" id="ARBA00022989"/>
    </source>
</evidence>
<keyword evidence="4 8" id="KW-0812">Transmembrane</keyword>
<evidence type="ECO:0000256" key="3">
    <source>
        <dbReference type="ARBA" id="ARBA00009386"/>
    </source>
</evidence>
<dbReference type="Proteomes" id="UP000289152">
    <property type="component" value="Unassembled WGS sequence"/>
</dbReference>
<dbReference type="UniPathway" id="UPA00378"/>
<gene>
    <name evidence="9" type="ORF">M231_06148</name>
</gene>
<protein>
    <recommendedName>
        <fullName evidence="8">Dolichyl-diphosphooligosaccharide--protein glycosyltransferase subunit OST2</fullName>
        <shortName evidence="8">Oligosaccharyl transferase subunit OST2</shortName>
    </recommendedName>
</protein>
<comment type="subunit">
    <text evidence="8">Component of the oligosaccharyltransferase (OST) complex.</text>
</comment>
<accession>A0A4Q1BE31</accession>
<evidence type="ECO:0000256" key="1">
    <source>
        <dbReference type="ARBA" id="ARBA00004477"/>
    </source>
</evidence>
<comment type="subcellular location">
    <subcellularLocation>
        <location evidence="1 8">Endoplasmic reticulum membrane</location>
        <topology evidence="1 8">Multi-pass membrane protein</topology>
    </subcellularLocation>
</comment>
<dbReference type="PANTHER" id="PTHR10705:SF0">
    <property type="entry name" value="DOLICHYL-DIPHOSPHOOLIGOSACCHARIDE--PROTEIN GLYCOSYLTRANSFERASE SUBUNIT DAD1"/>
    <property type="match status" value="1"/>
</dbReference>
<reference evidence="9 10" key="1">
    <citation type="submission" date="2016-06" db="EMBL/GenBank/DDBJ databases">
        <title>Evolution of pathogenesis and genome organization in the Tremellales.</title>
        <authorList>
            <person name="Cuomo C."/>
            <person name="Litvintseva A."/>
            <person name="Heitman J."/>
            <person name="Chen Y."/>
            <person name="Sun S."/>
            <person name="Springer D."/>
            <person name="Dromer F."/>
            <person name="Young S."/>
            <person name="Zeng Q."/>
            <person name="Chapman S."/>
            <person name="Gujja S."/>
            <person name="Saif S."/>
            <person name="Birren B."/>
        </authorList>
    </citation>
    <scope>NUCLEOTIDE SEQUENCE [LARGE SCALE GENOMIC DNA]</scope>
    <source>
        <strain evidence="9 10">ATCC 28783</strain>
    </source>
</reference>
<name>A0A4Q1BE31_TREME</name>
<evidence type="ECO:0000313" key="10">
    <source>
        <dbReference type="Proteomes" id="UP000289152"/>
    </source>
</evidence>
<dbReference type="Pfam" id="PF02109">
    <property type="entry name" value="DAD"/>
    <property type="match status" value="1"/>
</dbReference>
<dbReference type="OrthoDB" id="445566at2759"/>
<sequence length="119" mass="12898">MSSPTPPSSQLSNSFTTLINNYKTTTGARIKLIDTFLLFLLLSGVLQMAYRIVVTSYPYNAFLGGFGATAGQFVLLAGLRAQVSPGRDSEFKLVSQERAFADFCAASVVLHVFAYNFLG</sequence>
<evidence type="ECO:0000256" key="5">
    <source>
        <dbReference type="ARBA" id="ARBA00022824"/>
    </source>
</evidence>
<dbReference type="EMBL" id="SDIL01000092">
    <property type="protein sequence ID" value="RXK36607.1"/>
    <property type="molecule type" value="Genomic_DNA"/>
</dbReference>
<comment type="caution">
    <text evidence="9">The sequence shown here is derived from an EMBL/GenBank/DDBJ whole genome shotgun (WGS) entry which is preliminary data.</text>
</comment>
<dbReference type="InterPro" id="IPR003038">
    <property type="entry name" value="DAD/Ost2"/>
</dbReference>
<dbReference type="GO" id="GO:0016740">
    <property type="term" value="F:transferase activity"/>
    <property type="evidence" value="ECO:0007669"/>
    <property type="project" value="UniProtKB-KW"/>
</dbReference>
<dbReference type="VEuPathDB" id="FungiDB:TREMEDRAFT_23799"/>
<dbReference type="AlphaFoldDB" id="A0A4Q1BE31"/>
<dbReference type="PANTHER" id="PTHR10705">
    <property type="entry name" value="DOLICHYL-DIPHOSPHOOLIGOSACCHARIDE--PROTEIN GLYCOSYLTRANSFERASE SUBUNIT DAD1"/>
    <property type="match status" value="1"/>
</dbReference>
<keyword evidence="7 8" id="KW-0472">Membrane</keyword>
<feature type="transmembrane region" description="Helical" evidence="8">
    <location>
        <begin position="59"/>
        <end position="79"/>
    </location>
</feature>
<keyword evidence="9" id="KW-0808">Transferase</keyword>
<keyword evidence="6 8" id="KW-1133">Transmembrane helix</keyword>
<evidence type="ECO:0000313" key="9">
    <source>
        <dbReference type="EMBL" id="RXK36607.1"/>
    </source>
</evidence>
<dbReference type="FunCoup" id="A0A4Q1BE31">
    <property type="interactions" value="298"/>
</dbReference>
<comment type="similarity">
    <text evidence="3 8">Belongs to the DAD/OST2 family.</text>
</comment>
<dbReference type="InParanoid" id="A0A4Q1BE31"/>
<feature type="transmembrane region" description="Helical" evidence="8">
    <location>
        <begin position="99"/>
        <end position="118"/>
    </location>
</feature>
<comment type="function">
    <text evidence="8">Subunit of the oligosaccharyl transferase (OST) complex that catalyzes the initial transfer of a defined glycan (Glc(3)Man(9)GlcNAc(2) in eukaryotes) from the lipid carrier dolichol-pyrophosphate to an asparagine residue within an Asn-X-Ser/Thr consensus motif in nascent polypeptide chains, the first step in protein N-glycosylation. N-glycosylation occurs cotranslationally and the complex associates with the Sec61 complex at the channel-forming translocon complex that mediates protein translocation across the endoplasmic reticulum (ER). All subunits are required for a maximal enzyme activity.</text>
</comment>
<dbReference type="GO" id="GO:0006487">
    <property type="term" value="P:protein N-linked glycosylation"/>
    <property type="evidence" value="ECO:0007669"/>
    <property type="project" value="TreeGrafter"/>
</dbReference>
<proteinExistence type="inferred from homology"/>
<organism evidence="9 10">
    <name type="scientific">Tremella mesenterica</name>
    <name type="common">Jelly fungus</name>
    <dbReference type="NCBI Taxonomy" id="5217"/>
    <lineage>
        <taxon>Eukaryota</taxon>
        <taxon>Fungi</taxon>
        <taxon>Dikarya</taxon>
        <taxon>Basidiomycota</taxon>
        <taxon>Agaricomycotina</taxon>
        <taxon>Tremellomycetes</taxon>
        <taxon>Tremellales</taxon>
        <taxon>Tremellaceae</taxon>
        <taxon>Tremella</taxon>
    </lineage>
</organism>